<evidence type="ECO:0000256" key="1">
    <source>
        <dbReference type="SAM" id="MobiDB-lite"/>
    </source>
</evidence>
<proteinExistence type="predicted"/>
<keyword evidence="2" id="KW-0812">Transmembrane</keyword>
<evidence type="ECO:0000313" key="3">
    <source>
        <dbReference type="EMBL" id="GGX13038.1"/>
    </source>
</evidence>
<evidence type="ECO:0000256" key="2">
    <source>
        <dbReference type="SAM" id="Phobius"/>
    </source>
</evidence>
<keyword evidence="4" id="KW-1185">Reference proteome</keyword>
<name>A0ABQ2XE34_9ACTN</name>
<sequence length="64" mass="6151">MCGRGQPGPGGTGPGAVLDISPFGHLPKLPGGSMESGPVGVLTGSAVVLVAAGLAGLRRRDLST</sequence>
<comment type="caution">
    <text evidence="3">The sequence shown here is derived from an EMBL/GenBank/DDBJ whole genome shotgun (WGS) entry which is preliminary data.</text>
</comment>
<keyword evidence="2" id="KW-0472">Membrane</keyword>
<gene>
    <name evidence="3" type="ORF">GCM10010383_48860</name>
</gene>
<reference evidence="4" key="1">
    <citation type="journal article" date="2019" name="Int. J. Syst. Evol. Microbiol.">
        <title>The Global Catalogue of Microorganisms (GCM) 10K type strain sequencing project: providing services to taxonomists for standard genome sequencing and annotation.</title>
        <authorList>
            <consortium name="The Broad Institute Genomics Platform"/>
            <consortium name="The Broad Institute Genome Sequencing Center for Infectious Disease"/>
            <person name="Wu L."/>
            <person name="Ma J."/>
        </authorList>
    </citation>
    <scope>NUCLEOTIDE SEQUENCE [LARGE SCALE GENOMIC DNA]</scope>
    <source>
        <strain evidence="4">JCM 4866</strain>
    </source>
</reference>
<feature type="transmembrane region" description="Helical" evidence="2">
    <location>
        <begin position="39"/>
        <end position="57"/>
    </location>
</feature>
<feature type="region of interest" description="Disordered" evidence="1">
    <location>
        <begin position="1"/>
        <end position="22"/>
    </location>
</feature>
<keyword evidence="2" id="KW-1133">Transmembrane helix</keyword>
<evidence type="ECO:0000313" key="4">
    <source>
        <dbReference type="Proteomes" id="UP000617743"/>
    </source>
</evidence>
<dbReference type="Proteomes" id="UP000617743">
    <property type="component" value="Unassembled WGS sequence"/>
</dbReference>
<organism evidence="3 4">
    <name type="scientific">Streptomyces lomondensis</name>
    <dbReference type="NCBI Taxonomy" id="68229"/>
    <lineage>
        <taxon>Bacteria</taxon>
        <taxon>Bacillati</taxon>
        <taxon>Actinomycetota</taxon>
        <taxon>Actinomycetes</taxon>
        <taxon>Kitasatosporales</taxon>
        <taxon>Streptomycetaceae</taxon>
        <taxon>Streptomyces</taxon>
    </lineage>
</organism>
<protein>
    <recommendedName>
        <fullName evidence="5">LPXTG cell wall anchor domain-containing protein</fullName>
    </recommendedName>
</protein>
<feature type="compositionally biased region" description="Gly residues" evidence="1">
    <location>
        <begin position="1"/>
        <end position="14"/>
    </location>
</feature>
<evidence type="ECO:0008006" key="5">
    <source>
        <dbReference type="Google" id="ProtNLM"/>
    </source>
</evidence>
<dbReference type="EMBL" id="BMWC01000007">
    <property type="protein sequence ID" value="GGX13038.1"/>
    <property type="molecule type" value="Genomic_DNA"/>
</dbReference>
<accession>A0ABQ2XE34</accession>